<dbReference type="OrthoDB" id="583109at2"/>
<protein>
    <recommendedName>
        <fullName evidence="3">Protein kinase domain-containing protein</fullName>
    </recommendedName>
</protein>
<evidence type="ECO:0000313" key="1">
    <source>
        <dbReference type="EMBL" id="SEM22541.1"/>
    </source>
</evidence>
<keyword evidence="2" id="KW-1185">Reference proteome</keyword>
<evidence type="ECO:0000313" key="2">
    <source>
        <dbReference type="Proteomes" id="UP000182719"/>
    </source>
</evidence>
<dbReference type="AlphaFoldDB" id="A0A1H7WM53"/>
<organism evidence="1 2">
    <name type="scientific">Stigmatella aurantiaca</name>
    <dbReference type="NCBI Taxonomy" id="41"/>
    <lineage>
        <taxon>Bacteria</taxon>
        <taxon>Pseudomonadati</taxon>
        <taxon>Myxococcota</taxon>
        <taxon>Myxococcia</taxon>
        <taxon>Myxococcales</taxon>
        <taxon>Cystobacterineae</taxon>
        <taxon>Archangiaceae</taxon>
        <taxon>Stigmatella</taxon>
    </lineage>
</organism>
<dbReference type="RefSeq" id="WP_075008741.1">
    <property type="nucleotide sequence ID" value="NZ_FOAP01000013.1"/>
</dbReference>
<accession>A0A1H7WM53</accession>
<dbReference type="Proteomes" id="UP000182719">
    <property type="component" value="Unassembled WGS sequence"/>
</dbReference>
<evidence type="ECO:0008006" key="3">
    <source>
        <dbReference type="Google" id="ProtNLM"/>
    </source>
</evidence>
<sequence length="623" mass="67633">MDVYLEGKRVRVDPSRSLGKGGEADVFDLGDGRALKLFKPPEHPDYQGLPEEQAAAQARLDEHQRKLPAFPRLLPPRVVAPQTLAMDRKGRRVLGYAMRKLEGAEPLRRFSEPAFRRTGALAQQVAEVLCGLHRTLSAVHGAGVVVGDFNDLNVLTVGADAFLIDADSFQFQGFLSSVFTERFLDPLRLPGASASTLSPGRAASSDSDWYAFAVALMQSLLCVGPYGGIHRPKAPAPRATAVARLHQRLTVFHPEIQYPKPALPLRTLPDELLHQLHRVFVEDARGPFPLPLLEGLRFTACASCGLEHARAACATCRPNASAPVTPLTASRGQVTASRLFSTRGVLVHACVEDGVLRWLAHEEGVYRREDGRPVLQAPLDPSLHWALQGERTLVGRGGELVVLTPGQSPERLGVDTPEGRPAFAANLRHRYWAHAGGLWRDGSLGAERIGDVLQGQTRLFVGPRFGLGFHRAGNLRGAFVFDAEQPGLRDGLVLPWPAGKLVDVECLFEGSNAWLFLAEESGGRTLHHCAVVGSDGALRFQAQGVAGDGSWLGALRGPCVLGDVLFAATDTGLVRVEPRQGRLEAVREFPDAEPFVDAGCRLFMTRHGLTVVDRQHVTGLRMT</sequence>
<gene>
    <name evidence="1" type="ORF">SAMN05444354_11384</name>
</gene>
<name>A0A1H7WM53_STIAU</name>
<dbReference type="EMBL" id="FOAP01000013">
    <property type="protein sequence ID" value="SEM22541.1"/>
    <property type="molecule type" value="Genomic_DNA"/>
</dbReference>
<proteinExistence type="predicted"/>
<reference evidence="2" key="1">
    <citation type="submission" date="2016-10" db="EMBL/GenBank/DDBJ databases">
        <authorList>
            <person name="Varghese N."/>
            <person name="Submissions S."/>
        </authorList>
    </citation>
    <scope>NUCLEOTIDE SEQUENCE [LARGE SCALE GENOMIC DNA]</scope>
    <source>
        <strain evidence="2">DSM 17044</strain>
    </source>
</reference>